<proteinExistence type="predicted"/>
<dbReference type="AlphaFoldDB" id="A0AAN7KCI5"/>
<evidence type="ECO:0000313" key="1">
    <source>
        <dbReference type="EMBL" id="KAK4766363.1"/>
    </source>
</evidence>
<sequence>MAKIVNGGSPRRRAEEADYVGVRRQRRERGDLVGELLVTFSVGGEGDPLDGDRPAAAAGACEGSSVDASMAASSDKVEGRKAICCSDQLAVVKYLHHLLLSLSVSAVS</sequence>
<name>A0AAN7KCI5_9MYRT</name>
<organism evidence="1 2">
    <name type="scientific">Trapa incisa</name>
    <dbReference type="NCBI Taxonomy" id="236973"/>
    <lineage>
        <taxon>Eukaryota</taxon>
        <taxon>Viridiplantae</taxon>
        <taxon>Streptophyta</taxon>
        <taxon>Embryophyta</taxon>
        <taxon>Tracheophyta</taxon>
        <taxon>Spermatophyta</taxon>
        <taxon>Magnoliopsida</taxon>
        <taxon>eudicotyledons</taxon>
        <taxon>Gunneridae</taxon>
        <taxon>Pentapetalae</taxon>
        <taxon>rosids</taxon>
        <taxon>malvids</taxon>
        <taxon>Myrtales</taxon>
        <taxon>Lythraceae</taxon>
        <taxon>Trapa</taxon>
    </lineage>
</organism>
<gene>
    <name evidence="1" type="ORF">SAY87_008005</name>
</gene>
<accession>A0AAN7KCI5</accession>
<evidence type="ECO:0000313" key="2">
    <source>
        <dbReference type="Proteomes" id="UP001345219"/>
    </source>
</evidence>
<dbReference type="EMBL" id="JAXIOK010000007">
    <property type="protein sequence ID" value="KAK4766363.1"/>
    <property type="molecule type" value="Genomic_DNA"/>
</dbReference>
<dbReference type="Proteomes" id="UP001345219">
    <property type="component" value="Chromosome 7"/>
</dbReference>
<comment type="caution">
    <text evidence="1">The sequence shown here is derived from an EMBL/GenBank/DDBJ whole genome shotgun (WGS) entry which is preliminary data.</text>
</comment>
<reference evidence="1 2" key="1">
    <citation type="journal article" date="2023" name="Hortic Res">
        <title>Pangenome of water caltrop reveals structural variations and asymmetric subgenome divergence after allopolyploidization.</title>
        <authorList>
            <person name="Zhang X."/>
            <person name="Chen Y."/>
            <person name="Wang L."/>
            <person name="Yuan Y."/>
            <person name="Fang M."/>
            <person name="Shi L."/>
            <person name="Lu R."/>
            <person name="Comes H.P."/>
            <person name="Ma Y."/>
            <person name="Chen Y."/>
            <person name="Huang G."/>
            <person name="Zhou Y."/>
            <person name="Zheng Z."/>
            <person name="Qiu Y."/>
        </authorList>
    </citation>
    <scope>NUCLEOTIDE SEQUENCE [LARGE SCALE GENOMIC DNA]</scope>
    <source>
        <tissue evidence="1">Roots</tissue>
    </source>
</reference>
<protein>
    <submittedName>
        <fullName evidence="1">Uncharacterized protein</fullName>
    </submittedName>
</protein>
<keyword evidence="2" id="KW-1185">Reference proteome</keyword>